<sequence length="462" mass="48910">MPANEGSEGRHTFVRGAEGQYSNKSCSPRPVVQPVVQQATNPTQSCYSTSSSSTSPDMIGLTEALRSTDSLSSQGSRALVFCDPVVSLAATPSSSSLSSARTAFISQDHTFRLPLNSSPAPRSSTVLQQNQNAEYGSGTSVERSYNYAPIVIHNNSPDSTPTVTISRHLSPPSSSTGRLRSSPTLSVASPLSTSGSPSVPNNSVSSICTSLPSSSLSSSLSLSFPSVTRSPFLQHNHSPGTTRIVRSTSTASSTLHPSPSPRSASVSLRISEASSNTLDQLATSNNSTPGSSLSERGTRVHNLALTYLTSHDSVPPCLHSPPPSYDQLCNPNALPTYQEATQANRQRGEARSVFTLPSTAEPSHTDPLLQTFLVQESERGLRGGVLASLAAELSDSEGGYSTILDAIPHEHAREPCPAVPVRFQRTCSLKRLRPPKIQPPCLTSVCNKALVRKVYQSVILCA</sequence>
<protein>
    <submittedName>
        <fullName evidence="2">Uncharacterized protein</fullName>
    </submittedName>
</protein>
<proteinExistence type="predicted"/>
<accession>A0AAN8WK32</accession>
<dbReference type="Proteomes" id="UP001381693">
    <property type="component" value="Unassembled WGS sequence"/>
</dbReference>
<feature type="compositionally biased region" description="Low complexity" evidence="1">
    <location>
        <begin position="192"/>
        <end position="208"/>
    </location>
</feature>
<dbReference type="EMBL" id="JAXCGZ010021311">
    <property type="protein sequence ID" value="KAK7054583.1"/>
    <property type="molecule type" value="Genomic_DNA"/>
</dbReference>
<keyword evidence="3" id="KW-1185">Reference proteome</keyword>
<feature type="region of interest" description="Disordered" evidence="1">
    <location>
        <begin position="230"/>
        <end position="296"/>
    </location>
</feature>
<feature type="compositionally biased region" description="Polar residues" evidence="1">
    <location>
        <begin position="153"/>
        <end position="191"/>
    </location>
</feature>
<comment type="caution">
    <text evidence="2">The sequence shown here is derived from an EMBL/GenBank/DDBJ whole genome shotgun (WGS) entry which is preliminary data.</text>
</comment>
<feature type="compositionally biased region" description="Polar residues" evidence="1">
    <location>
        <begin position="231"/>
        <end position="295"/>
    </location>
</feature>
<organism evidence="2 3">
    <name type="scientific">Halocaridina rubra</name>
    <name type="common">Hawaiian red shrimp</name>
    <dbReference type="NCBI Taxonomy" id="373956"/>
    <lineage>
        <taxon>Eukaryota</taxon>
        <taxon>Metazoa</taxon>
        <taxon>Ecdysozoa</taxon>
        <taxon>Arthropoda</taxon>
        <taxon>Crustacea</taxon>
        <taxon>Multicrustacea</taxon>
        <taxon>Malacostraca</taxon>
        <taxon>Eumalacostraca</taxon>
        <taxon>Eucarida</taxon>
        <taxon>Decapoda</taxon>
        <taxon>Pleocyemata</taxon>
        <taxon>Caridea</taxon>
        <taxon>Atyoidea</taxon>
        <taxon>Atyidae</taxon>
        <taxon>Halocaridina</taxon>
    </lineage>
</organism>
<feature type="region of interest" description="Disordered" evidence="1">
    <location>
        <begin position="152"/>
        <end position="208"/>
    </location>
</feature>
<dbReference type="AlphaFoldDB" id="A0AAN8WK32"/>
<name>A0AAN8WK32_HALRR</name>
<feature type="region of interest" description="Disordered" evidence="1">
    <location>
        <begin position="1"/>
        <end position="30"/>
    </location>
</feature>
<evidence type="ECO:0000256" key="1">
    <source>
        <dbReference type="SAM" id="MobiDB-lite"/>
    </source>
</evidence>
<evidence type="ECO:0000313" key="3">
    <source>
        <dbReference type="Proteomes" id="UP001381693"/>
    </source>
</evidence>
<reference evidence="2 3" key="1">
    <citation type="submission" date="2023-11" db="EMBL/GenBank/DDBJ databases">
        <title>Halocaridina rubra genome assembly.</title>
        <authorList>
            <person name="Smith C."/>
        </authorList>
    </citation>
    <scope>NUCLEOTIDE SEQUENCE [LARGE SCALE GENOMIC DNA]</scope>
    <source>
        <strain evidence="2">EP-1</strain>
        <tissue evidence="2">Whole</tissue>
    </source>
</reference>
<evidence type="ECO:0000313" key="2">
    <source>
        <dbReference type="EMBL" id="KAK7054583.1"/>
    </source>
</evidence>
<gene>
    <name evidence="2" type="ORF">SK128_013900</name>
</gene>